<dbReference type="Proteomes" id="UP000019112">
    <property type="component" value="Unassembled WGS sequence"/>
</dbReference>
<gene>
    <name evidence="1" type="ORF">P618_200480</name>
</gene>
<reference evidence="1 2" key="1">
    <citation type="journal article" date="2014" name="FEMS Microbiol. Lett.">
        <title>Draft genome sequences of three Holospora species (Holospora obtusa, Holospora undulata, and Holospora elegans), endonuclear symbiotic bacteria of the ciliate Paramecium caudatum.</title>
        <authorList>
            <person name="Dohra H."/>
            <person name="Tanaka K."/>
            <person name="Suzuki T."/>
            <person name="Fujishima M."/>
            <person name="Suzuki H."/>
        </authorList>
    </citation>
    <scope>NUCLEOTIDE SEQUENCE [LARGE SCALE GENOMIC DNA]</scope>
    <source>
        <strain evidence="1 2">F1</strain>
    </source>
</reference>
<evidence type="ECO:0000313" key="2">
    <source>
        <dbReference type="Proteomes" id="UP000019112"/>
    </source>
</evidence>
<dbReference type="AlphaFoldDB" id="W6TUB0"/>
<sequence>MKLKILSLLMIFCNQGFSVDISLPVILENVAKNNVQGLLDNIQNLLSSTNKKEVCSTVKKMIHRKIFQNINISNVFYPQYVDRTVEIFFNKNNDQDLSIQILQEIFKDFIYSFVNSHINEQDFLSFIATILKKKEKQIVADAAGEKNQQTSFNLNSFSSERAKQFLDFVNLEKFSKEKPHFFCRLIGKISIFG</sequence>
<organism evidence="1 2">
    <name type="scientific">Holospora obtusa F1</name>
    <dbReference type="NCBI Taxonomy" id="1399147"/>
    <lineage>
        <taxon>Bacteria</taxon>
        <taxon>Pseudomonadati</taxon>
        <taxon>Pseudomonadota</taxon>
        <taxon>Alphaproteobacteria</taxon>
        <taxon>Holosporales</taxon>
        <taxon>Holosporaceae</taxon>
        <taxon>Holospora</taxon>
    </lineage>
</organism>
<accession>W6TUB0</accession>
<keyword evidence="2" id="KW-1185">Reference proteome</keyword>
<protein>
    <submittedName>
        <fullName evidence="1">Uncharacterized protein</fullName>
    </submittedName>
</protein>
<dbReference type="STRING" id="1399147.P618_200480"/>
<dbReference type="RefSeq" id="WP_021827615.1">
    <property type="nucleotide sequence ID" value="NZ_AWTR02000049.1"/>
</dbReference>
<dbReference type="EMBL" id="AWTR02000049">
    <property type="protein sequence ID" value="ETZ07337.1"/>
    <property type="molecule type" value="Genomic_DNA"/>
</dbReference>
<proteinExistence type="predicted"/>
<name>W6TUB0_HOLOB</name>
<comment type="caution">
    <text evidence="1">The sequence shown here is derived from an EMBL/GenBank/DDBJ whole genome shotgun (WGS) entry which is preliminary data.</text>
</comment>
<evidence type="ECO:0000313" key="1">
    <source>
        <dbReference type="EMBL" id="ETZ07337.1"/>
    </source>
</evidence>